<dbReference type="GO" id="GO:0016020">
    <property type="term" value="C:membrane"/>
    <property type="evidence" value="ECO:0007669"/>
    <property type="project" value="InterPro"/>
</dbReference>
<dbReference type="Gene3D" id="3.40.190.10">
    <property type="entry name" value="Periplasmic binding protein-like II"/>
    <property type="match status" value="2"/>
</dbReference>
<dbReference type="SUPFAM" id="SSF53850">
    <property type="entry name" value="Periplasmic binding protein-like II"/>
    <property type="match status" value="1"/>
</dbReference>
<protein>
    <submittedName>
        <fullName evidence="6">Polar amino acid transport system substrate-binding protein</fullName>
    </submittedName>
</protein>
<dbReference type="RefSeq" id="WP_207507948.1">
    <property type="nucleotide sequence ID" value="NZ_FNCF01000004.1"/>
</dbReference>
<reference evidence="7" key="1">
    <citation type="submission" date="2016-10" db="EMBL/GenBank/DDBJ databases">
        <authorList>
            <person name="Varghese N."/>
            <person name="Submissions S."/>
        </authorList>
    </citation>
    <scope>NUCLEOTIDE SEQUENCE [LARGE SCALE GENOMIC DNA]</scope>
    <source>
        <strain evidence="7">DSM 44526</strain>
    </source>
</reference>
<gene>
    <name evidence="6" type="ORF">SAMN05660324_2828</name>
</gene>
<feature type="chain" id="PRO_5039345021" evidence="3">
    <location>
        <begin position="23"/>
        <end position="288"/>
    </location>
</feature>
<dbReference type="InterPro" id="IPR001638">
    <property type="entry name" value="Solute-binding_3/MltF_N"/>
</dbReference>
<keyword evidence="7" id="KW-1185">Reference proteome</keyword>
<dbReference type="GO" id="GO:0015276">
    <property type="term" value="F:ligand-gated monoatomic ion channel activity"/>
    <property type="evidence" value="ECO:0007669"/>
    <property type="project" value="InterPro"/>
</dbReference>
<dbReference type="PANTHER" id="PTHR35936">
    <property type="entry name" value="MEMBRANE-BOUND LYTIC MUREIN TRANSGLYCOSYLASE F"/>
    <property type="match status" value="1"/>
</dbReference>
<dbReference type="Pfam" id="PF00497">
    <property type="entry name" value="SBP_bac_3"/>
    <property type="match status" value="1"/>
</dbReference>
<feature type="domain" description="Solute-binding protein family 3/N-terminal" evidence="4">
    <location>
        <begin position="53"/>
        <end position="281"/>
    </location>
</feature>
<accession>A0A1G7UYZ5</accession>
<dbReference type="EMBL" id="FNCF01000004">
    <property type="protein sequence ID" value="SDG52511.1"/>
    <property type="molecule type" value="Genomic_DNA"/>
</dbReference>
<feature type="region of interest" description="Disordered" evidence="2">
    <location>
        <begin position="25"/>
        <end position="47"/>
    </location>
</feature>
<feature type="domain" description="Ionotropic glutamate receptor C-terminal" evidence="5">
    <location>
        <begin position="53"/>
        <end position="280"/>
    </location>
</feature>
<dbReference type="InterPro" id="IPR001320">
    <property type="entry name" value="Iontro_rcpt_C"/>
</dbReference>
<evidence type="ECO:0000256" key="1">
    <source>
        <dbReference type="ARBA" id="ARBA00022729"/>
    </source>
</evidence>
<organism evidence="6 7">
    <name type="scientific">Klenkia brasiliensis</name>
    <dbReference type="NCBI Taxonomy" id="333142"/>
    <lineage>
        <taxon>Bacteria</taxon>
        <taxon>Bacillati</taxon>
        <taxon>Actinomycetota</taxon>
        <taxon>Actinomycetes</taxon>
        <taxon>Geodermatophilales</taxon>
        <taxon>Geodermatophilaceae</taxon>
        <taxon>Klenkia</taxon>
    </lineage>
</organism>
<proteinExistence type="predicted"/>
<name>A0A1G7UYZ5_9ACTN</name>
<feature type="signal peptide" evidence="3">
    <location>
        <begin position="1"/>
        <end position="22"/>
    </location>
</feature>
<dbReference type="CDD" id="cd13530">
    <property type="entry name" value="PBP2_peptides_like"/>
    <property type="match status" value="1"/>
</dbReference>
<dbReference type="SMART" id="SM00079">
    <property type="entry name" value="PBPe"/>
    <property type="match status" value="1"/>
</dbReference>
<evidence type="ECO:0000259" key="5">
    <source>
        <dbReference type="SMART" id="SM00079"/>
    </source>
</evidence>
<evidence type="ECO:0000313" key="7">
    <source>
        <dbReference type="Proteomes" id="UP000198863"/>
    </source>
</evidence>
<keyword evidence="1 3" id="KW-0732">Signal</keyword>
<evidence type="ECO:0000256" key="2">
    <source>
        <dbReference type="SAM" id="MobiDB-lite"/>
    </source>
</evidence>
<dbReference type="Proteomes" id="UP000198863">
    <property type="component" value="Unassembled WGS sequence"/>
</dbReference>
<dbReference type="PROSITE" id="PS51257">
    <property type="entry name" value="PROKAR_LIPOPROTEIN"/>
    <property type="match status" value="1"/>
</dbReference>
<evidence type="ECO:0000259" key="4">
    <source>
        <dbReference type="SMART" id="SM00062"/>
    </source>
</evidence>
<feature type="compositionally biased region" description="Low complexity" evidence="2">
    <location>
        <begin position="25"/>
        <end position="34"/>
    </location>
</feature>
<dbReference type="AlphaFoldDB" id="A0A1G7UYZ5"/>
<evidence type="ECO:0000313" key="6">
    <source>
        <dbReference type="EMBL" id="SDG52511.1"/>
    </source>
</evidence>
<sequence length="288" mass="29692">MRRRPLALAVLATAALAVSACAPQESSTGSAASGSSGGGSCTPEDLPTVASDTLTIATDTPAYEPWFVDDDPTNGEGYESAVAYAVAEQLGYDRDQVEWTSVQFNAAITPGDKDFDVDINQFTITDERRQAVDFSSPYYTATQAVITTAGSPAAGATSIADLKGLRIGAQVATTSLTALTDQIAPDAGPVVFNTNDDAKLALQNGQVDAIVVDLPTAFYITGAELDDGVVVGQLEGSTGGDEYGLLLAKDSPLTDCVTQAVDALDSDGTLAALQEQWLSEAADAPVLN</sequence>
<dbReference type="PANTHER" id="PTHR35936:SF19">
    <property type="entry name" value="AMINO-ACID-BINDING PROTEIN YXEM-RELATED"/>
    <property type="match status" value="1"/>
</dbReference>
<evidence type="ECO:0000256" key="3">
    <source>
        <dbReference type="SAM" id="SignalP"/>
    </source>
</evidence>
<dbReference type="SMART" id="SM00062">
    <property type="entry name" value="PBPb"/>
    <property type="match status" value="1"/>
</dbReference>